<dbReference type="AlphaFoldDB" id="A0A831VQQ4"/>
<feature type="signal peptide" evidence="1">
    <location>
        <begin position="1"/>
        <end position="19"/>
    </location>
</feature>
<dbReference type="InterPro" id="IPR007863">
    <property type="entry name" value="Peptidase_M16_C"/>
</dbReference>
<evidence type="ECO:0000259" key="3">
    <source>
        <dbReference type="Pfam" id="PF05193"/>
    </source>
</evidence>
<dbReference type="Pfam" id="PF00675">
    <property type="entry name" value="Peptidase_M16"/>
    <property type="match status" value="1"/>
</dbReference>
<keyword evidence="1" id="KW-0732">Signal</keyword>
<dbReference type="Gene3D" id="3.30.830.10">
    <property type="entry name" value="Metalloenzyme, LuxS/M16 peptidase-like"/>
    <property type="match status" value="2"/>
</dbReference>
<evidence type="ECO:0000313" key="4">
    <source>
        <dbReference type="EMBL" id="HEA20958.1"/>
    </source>
</evidence>
<feature type="domain" description="Peptidase M16 N-terminal" evidence="2">
    <location>
        <begin position="51"/>
        <end position="166"/>
    </location>
</feature>
<dbReference type="EMBL" id="DRGL01000028">
    <property type="protein sequence ID" value="HEA20958.1"/>
    <property type="molecule type" value="Genomic_DNA"/>
</dbReference>
<feature type="domain" description="Peptidase M16 C-terminal" evidence="3">
    <location>
        <begin position="197"/>
        <end position="376"/>
    </location>
</feature>
<dbReference type="Proteomes" id="UP000886191">
    <property type="component" value="Unassembled WGS sequence"/>
</dbReference>
<dbReference type="Pfam" id="PF05193">
    <property type="entry name" value="Peptidase_M16_C"/>
    <property type="match status" value="1"/>
</dbReference>
<evidence type="ECO:0000256" key="1">
    <source>
        <dbReference type="SAM" id="SignalP"/>
    </source>
</evidence>
<dbReference type="SUPFAM" id="SSF63411">
    <property type="entry name" value="LuxS/MPP-like metallohydrolase"/>
    <property type="match status" value="2"/>
</dbReference>
<organism evidence="4">
    <name type="scientific">Pricia antarctica</name>
    <dbReference type="NCBI Taxonomy" id="641691"/>
    <lineage>
        <taxon>Bacteria</taxon>
        <taxon>Pseudomonadati</taxon>
        <taxon>Bacteroidota</taxon>
        <taxon>Flavobacteriia</taxon>
        <taxon>Flavobacteriales</taxon>
        <taxon>Flavobacteriaceae</taxon>
        <taxon>Pricia</taxon>
    </lineage>
</organism>
<sequence>MKKIYTTLFVSFLMLNTFAQIDRSKKPEAGPAPEINLEDPQTFDMKNGLKVLVVENHKLPRVSIQLLIDNAPVLEGDKAGVSSLTGSLLGQGSKTIPKDEFNEEVDFLGARINFGSQSAYTSALSKYFPRILELMADAAIHPNFIQEDFEKEKQKMLTNLKSEEKDVKAIAGNVAGALAYTKAHPYGEFSTEESVNKVTLEDVEKFYANYFLPANAYLVVVGDVKFKEVKKLVQEYFTPWTKGTPPSLGFTSPSDALYTQINFIDVPNAVQSEITAENLVALKMKDPDYLPALLANEILGGGGEGRLFLNLREDKGYTYGSYSGLGNDKYGPSRFRAVASVRNAVTDSSVVELLNEIELIRKSPVSKEELENTKAKYTGRFVMALEDPQTIAEYALDIETEDLPKDFYKTYLERINAVTVDDVQKAAKKYIKPEKTRIVVTGKASEVLPNLENILFNGKKVPVKYFDKNAEPIEKPESGVAAMPEGVGVDDVLNKYLEAIGGQEKLSDIESYVMTAEAEMQGMKLNLEMKKTADGKFMQDVAVGDNSMNKQVFDGKKGYVVMQGQRKDMGEEEIIKVKEEAIPFPELSYLSDATIKFEGIETIDGKKAYKLKLSEEKTAYYDMETGLKIQETTMADMGGQPMTSTINYQDYQEVSGIQFPFTLSQTVGPQHFDFKVNEIKINEGVSDSDFE</sequence>
<protein>
    <submittedName>
        <fullName evidence="4">Insulinase family protein</fullName>
    </submittedName>
</protein>
<dbReference type="InterPro" id="IPR050361">
    <property type="entry name" value="MPP/UQCRC_Complex"/>
</dbReference>
<gene>
    <name evidence="4" type="ORF">ENH87_08560</name>
</gene>
<feature type="chain" id="PRO_5032697085" evidence="1">
    <location>
        <begin position="20"/>
        <end position="691"/>
    </location>
</feature>
<dbReference type="InterPro" id="IPR011765">
    <property type="entry name" value="Pept_M16_N"/>
</dbReference>
<dbReference type="InterPro" id="IPR011249">
    <property type="entry name" value="Metalloenz_LuxS/M16"/>
</dbReference>
<evidence type="ECO:0000259" key="2">
    <source>
        <dbReference type="Pfam" id="PF00675"/>
    </source>
</evidence>
<dbReference type="PANTHER" id="PTHR11851:SF225">
    <property type="entry name" value="NON-PEPTIDASE HOMOLOG YMXG"/>
    <property type="match status" value="1"/>
</dbReference>
<reference evidence="4" key="1">
    <citation type="journal article" date="2020" name="mSystems">
        <title>Genome- and Community-Level Interaction Insights into Carbon Utilization and Element Cycling Functions of Hydrothermarchaeota in Hydrothermal Sediment.</title>
        <authorList>
            <person name="Zhou Z."/>
            <person name="Liu Y."/>
            <person name="Xu W."/>
            <person name="Pan J."/>
            <person name="Luo Z.H."/>
            <person name="Li M."/>
        </authorList>
    </citation>
    <scope>NUCLEOTIDE SEQUENCE [LARGE SCALE GENOMIC DNA]</scope>
    <source>
        <strain evidence="4">HyVt-345</strain>
    </source>
</reference>
<comment type="caution">
    <text evidence="4">The sequence shown here is derived from an EMBL/GenBank/DDBJ whole genome shotgun (WGS) entry which is preliminary data.</text>
</comment>
<dbReference type="GO" id="GO:0046872">
    <property type="term" value="F:metal ion binding"/>
    <property type="evidence" value="ECO:0007669"/>
    <property type="project" value="InterPro"/>
</dbReference>
<name>A0A831VQQ4_9FLAO</name>
<dbReference type="PANTHER" id="PTHR11851">
    <property type="entry name" value="METALLOPROTEASE"/>
    <property type="match status" value="1"/>
</dbReference>
<proteinExistence type="predicted"/>
<accession>A0A831VQQ4</accession>